<sequence>MDQSSSSQNPMSGLHRPSVTPNPPAPDYWNNIDSLYSGVDPQLQRQPHQQQQPRQQQPTPLGINWDHPVFHQEPQPRNIPSQQEHSHGIFSSTPQSWQPNPLHHQQLISPSPQGFGLQPQYHNQVQQFPQGQLSFDSRSLAPSDNSPFQPFPIQQNFYPPQHLSVPDTFRQSSSPQNVHAQPAQPTSFRATGHQPPLNQFTLPTAYPGETSHNPINLADSYHEPAPSVPVPDHQTINPQFLNAHQQAATQQPSLHNNFSYLIPADFEQPNNQKPYNFYREDLQIPSAFGQPVVNQPIGARNPGFEVMIDNKQGALAQAKPFKGAEPLKKKPGPKKQPQPKTKKPSAASAKKLDGRSSVSSGSESDSSDESDLEIQLPEEPSPIPPTRPSEPVAVAEYDTLRAVWSPRNRRPNVDKVKSALVAFKDVVKAVRDTWKEITQAIKTAENQHDNDKATKLKNDAALQRRLMDVVVSTTLSKGHPMIVEKLGEHPMAVAAMYSFLLDRHQESDVDGALTVNILKLLARFVTMDEDVLQKTNVAKLLPRLVKKGSQPVKELSQKVLENAAASKKRKQENGKAPSKEGSPGQGIVPDTATTNGVRAEGVGSKRHREGEGNGLPATKRMVVTSNPKSAVKPPSIVPAGAKRPQEPGPDTKATAATASRPKANIIAPKPTNLFGSLSSASKRPGTSNAERAAAAAAAKPSGPIEKKETQPPPPKPSFSFGDLMADLNKQKDPVAAEPAEDKPPETEEERKKRLRKEARRKLRVSWKPEESLTEVRLFTHDPEEELGPGDSATREVGDVKGEGRALKLHRDAAELEEDDDGGIREEAFLDYHELIAIDDGELTADDRSRNCIKRLGTQEPTSPEKTAQDHREANSLMVFWTSPADVPPTPKEPPTPSDDEIVTDEVPFGELPDHVKARQERYFAMVNPKPAPPAQPNPPNNQFDISNLLKMIQSGSQQQQSTPPPQLAPAVQQAPMTDLERTISIFRQQQQQQVQPQPPPIQPPQIPQFPASSQPPAAQGLDFQKILAVINAQKQMPQAPIFTPPPQSQPSVAPNLAAIVSQFANQSTQPGGQQHFEDPERKRMRESNGYDGASDDKYGQPKRNRLNNAPNKKHPKAGLVPCRYWREGKCLKGDDCTFRHDPI</sequence>
<feature type="compositionally biased region" description="Basic residues" evidence="5">
    <location>
        <begin position="752"/>
        <end position="762"/>
    </location>
</feature>
<feature type="region of interest" description="Disordered" evidence="5">
    <location>
        <begin position="926"/>
        <end position="1022"/>
    </location>
</feature>
<feature type="compositionally biased region" description="Polar residues" evidence="5">
    <location>
        <begin position="78"/>
        <end position="99"/>
    </location>
</feature>
<feature type="compositionally biased region" description="Polar residues" evidence="5">
    <location>
        <begin position="673"/>
        <end position="689"/>
    </location>
</feature>
<dbReference type="VEuPathDB" id="FungiDB:ASPWEDRAFT_407118"/>
<reference evidence="8" key="1">
    <citation type="journal article" date="2017" name="Genome Biol.">
        <title>Comparative genomics reveals high biological diversity and specific adaptations in the industrially and medically important fungal genus Aspergillus.</title>
        <authorList>
            <person name="de Vries R.P."/>
            <person name="Riley R."/>
            <person name="Wiebenga A."/>
            <person name="Aguilar-Osorio G."/>
            <person name="Amillis S."/>
            <person name="Uchima C.A."/>
            <person name="Anderluh G."/>
            <person name="Asadollahi M."/>
            <person name="Askin M."/>
            <person name="Barry K."/>
            <person name="Battaglia E."/>
            <person name="Bayram O."/>
            <person name="Benocci T."/>
            <person name="Braus-Stromeyer S.A."/>
            <person name="Caldana C."/>
            <person name="Canovas D."/>
            <person name="Cerqueira G.C."/>
            <person name="Chen F."/>
            <person name="Chen W."/>
            <person name="Choi C."/>
            <person name="Clum A."/>
            <person name="Dos Santos R.A."/>
            <person name="Damasio A.R."/>
            <person name="Diallinas G."/>
            <person name="Emri T."/>
            <person name="Fekete E."/>
            <person name="Flipphi M."/>
            <person name="Freyberg S."/>
            <person name="Gallo A."/>
            <person name="Gournas C."/>
            <person name="Habgood R."/>
            <person name="Hainaut M."/>
            <person name="Harispe M.L."/>
            <person name="Henrissat B."/>
            <person name="Hilden K.S."/>
            <person name="Hope R."/>
            <person name="Hossain A."/>
            <person name="Karabika E."/>
            <person name="Karaffa L."/>
            <person name="Karanyi Z."/>
            <person name="Krasevec N."/>
            <person name="Kuo A."/>
            <person name="Kusch H."/>
            <person name="LaButti K."/>
            <person name="Lagendijk E.L."/>
            <person name="Lapidus A."/>
            <person name="Levasseur A."/>
            <person name="Lindquist E."/>
            <person name="Lipzen A."/>
            <person name="Logrieco A.F."/>
            <person name="MacCabe A."/>
            <person name="Maekelae M.R."/>
            <person name="Malavazi I."/>
            <person name="Melin P."/>
            <person name="Meyer V."/>
            <person name="Mielnichuk N."/>
            <person name="Miskei M."/>
            <person name="Molnar A.P."/>
            <person name="Mule G."/>
            <person name="Ngan C.Y."/>
            <person name="Orejas M."/>
            <person name="Orosz E."/>
            <person name="Ouedraogo J.P."/>
            <person name="Overkamp K.M."/>
            <person name="Park H.-S."/>
            <person name="Perrone G."/>
            <person name="Piumi F."/>
            <person name="Punt P.J."/>
            <person name="Ram A.F."/>
            <person name="Ramon A."/>
            <person name="Rauscher S."/>
            <person name="Record E."/>
            <person name="Riano-Pachon D.M."/>
            <person name="Robert V."/>
            <person name="Roehrig J."/>
            <person name="Ruller R."/>
            <person name="Salamov A."/>
            <person name="Salih N.S."/>
            <person name="Samson R.A."/>
            <person name="Sandor E."/>
            <person name="Sanguinetti M."/>
            <person name="Schuetze T."/>
            <person name="Sepcic K."/>
            <person name="Shelest E."/>
            <person name="Sherlock G."/>
            <person name="Sophianopoulou V."/>
            <person name="Squina F.M."/>
            <person name="Sun H."/>
            <person name="Susca A."/>
            <person name="Todd R.B."/>
            <person name="Tsang A."/>
            <person name="Unkles S.E."/>
            <person name="van de Wiele N."/>
            <person name="van Rossen-Uffink D."/>
            <person name="Oliveira J.V."/>
            <person name="Vesth T.C."/>
            <person name="Visser J."/>
            <person name="Yu J.-H."/>
            <person name="Zhou M."/>
            <person name="Andersen M.R."/>
            <person name="Archer D.B."/>
            <person name="Baker S.E."/>
            <person name="Benoit I."/>
            <person name="Brakhage A.A."/>
            <person name="Braus G.H."/>
            <person name="Fischer R."/>
            <person name="Frisvad J.C."/>
            <person name="Goldman G.H."/>
            <person name="Houbraken J."/>
            <person name="Oakley B."/>
            <person name="Pocsi I."/>
            <person name="Scazzocchio C."/>
            <person name="Seiboth B."/>
            <person name="vanKuyk P.A."/>
            <person name="Wortman J."/>
            <person name="Dyer P.S."/>
            <person name="Grigoriev I.V."/>
        </authorList>
    </citation>
    <scope>NUCLEOTIDE SEQUENCE [LARGE SCALE GENOMIC DNA]</scope>
    <source>
        <strain evidence="8">DTO 134E9</strain>
    </source>
</reference>
<feature type="region of interest" description="Disordered" evidence="5">
    <location>
        <begin position="563"/>
        <end position="762"/>
    </location>
</feature>
<feature type="compositionally biased region" description="Low complexity" evidence="5">
    <location>
        <begin position="1008"/>
        <end position="1019"/>
    </location>
</feature>
<feature type="compositionally biased region" description="Basic and acidic residues" evidence="5">
    <location>
        <begin position="1075"/>
        <end position="1099"/>
    </location>
</feature>
<keyword evidence="3 4" id="KW-0862">Zinc</keyword>
<feature type="compositionally biased region" description="Pro residues" evidence="5">
    <location>
        <begin position="885"/>
        <end position="896"/>
    </location>
</feature>
<feature type="region of interest" description="Disordered" evidence="5">
    <location>
        <begin position="167"/>
        <end position="235"/>
    </location>
</feature>
<feature type="compositionally biased region" description="Polar residues" evidence="5">
    <location>
        <begin position="169"/>
        <end position="189"/>
    </location>
</feature>
<dbReference type="RefSeq" id="XP_040690134.1">
    <property type="nucleotide sequence ID" value="XM_040835390.1"/>
</dbReference>
<feature type="region of interest" description="Disordered" evidence="5">
    <location>
        <begin position="1064"/>
        <end position="1118"/>
    </location>
</feature>
<evidence type="ECO:0000256" key="4">
    <source>
        <dbReference type="PROSITE-ProRule" id="PRU00723"/>
    </source>
</evidence>
<name>A0A1L9RNP0_ASPWE</name>
<dbReference type="STRING" id="1073089.A0A1L9RNP0"/>
<feature type="compositionally biased region" description="Basic and acidic residues" evidence="5">
    <location>
        <begin position="792"/>
        <end position="813"/>
    </location>
</feature>
<evidence type="ECO:0000256" key="1">
    <source>
        <dbReference type="ARBA" id="ARBA00022723"/>
    </source>
</evidence>
<feature type="compositionally biased region" description="Low complexity" evidence="5">
    <location>
        <begin position="41"/>
        <end position="61"/>
    </location>
</feature>
<dbReference type="SMART" id="SM00356">
    <property type="entry name" value="ZnF_C3H1"/>
    <property type="match status" value="1"/>
</dbReference>
<evidence type="ECO:0000256" key="5">
    <source>
        <dbReference type="SAM" id="MobiDB-lite"/>
    </source>
</evidence>
<dbReference type="InterPro" id="IPR036855">
    <property type="entry name" value="Znf_CCCH_sf"/>
</dbReference>
<keyword evidence="2 4" id="KW-0863">Zinc-finger</keyword>
<feature type="compositionally biased region" description="Pro residues" evidence="5">
    <location>
        <begin position="929"/>
        <end position="939"/>
    </location>
</feature>
<protein>
    <recommendedName>
        <fullName evidence="6">C3H1-type domain-containing protein</fullName>
    </recommendedName>
</protein>
<feature type="domain" description="C3H1-type" evidence="6">
    <location>
        <begin position="1116"/>
        <end position="1143"/>
    </location>
</feature>
<accession>A0A1L9RNP0</accession>
<feature type="region of interest" description="Disordered" evidence="5">
    <location>
        <begin position="854"/>
        <end position="911"/>
    </location>
</feature>
<feature type="region of interest" description="Disordered" evidence="5">
    <location>
        <begin position="777"/>
        <end position="819"/>
    </location>
</feature>
<evidence type="ECO:0000313" key="8">
    <source>
        <dbReference type="Proteomes" id="UP000184383"/>
    </source>
</evidence>
<feature type="compositionally biased region" description="Pro residues" evidence="5">
    <location>
        <begin position="379"/>
        <end position="388"/>
    </location>
</feature>
<feature type="compositionally biased region" description="Pro residues" evidence="5">
    <location>
        <begin position="996"/>
        <end position="1007"/>
    </location>
</feature>
<dbReference type="OrthoDB" id="4347at2759"/>
<dbReference type="PROSITE" id="PS50103">
    <property type="entry name" value="ZF_C3H1"/>
    <property type="match status" value="1"/>
</dbReference>
<keyword evidence="1 4" id="KW-0479">Metal-binding</keyword>
<dbReference type="EMBL" id="KV878211">
    <property type="protein sequence ID" value="OJJ36458.1"/>
    <property type="molecule type" value="Genomic_DNA"/>
</dbReference>
<evidence type="ECO:0000256" key="2">
    <source>
        <dbReference type="ARBA" id="ARBA00022771"/>
    </source>
</evidence>
<dbReference type="SUPFAM" id="SSF90229">
    <property type="entry name" value="CCCH zinc finger"/>
    <property type="match status" value="1"/>
</dbReference>
<dbReference type="Proteomes" id="UP000184383">
    <property type="component" value="Unassembled WGS sequence"/>
</dbReference>
<proteinExistence type="predicted"/>
<feature type="compositionally biased region" description="Basic residues" evidence="5">
    <location>
        <begin position="1100"/>
        <end position="1116"/>
    </location>
</feature>
<feature type="compositionally biased region" description="Polar residues" evidence="5">
    <location>
        <begin position="1"/>
        <end position="11"/>
    </location>
</feature>
<organism evidence="7 8">
    <name type="scientific">Aspergillus wentii DTO 134E9</name>
    <dbReference type="NCBI Taxonomy" id="1073089"/>
    <lineage>
        <taxon>Eukaryota</taxon>
        <taxon>Fungi</taxon>
        <taxon>Dikarya</taxon>
        <taxon>Ascomycota</taxon>
        <taxon>Pezizomycotina</taxon>
        <taxon>Eurotiomycetes</taxon>
        <taxon>Eurotiomycetidae</taxon>
        <taxon>Eurotiales</taxon>
        <taxon>Aspergillaceae</taxon>
        <taxon>Aspergillus</taxon>
        <taxon>Aspergillus subgen. Cremei</taxon>
    </lineage>
</organism>
<evidence type="ECO:0000256" key="3">
    <source>
        <dbReference type="ARBA" id="ARBA00022833"/>
    </source>
</evidence>
<feature type="region of interest" description="Disordered" evidence="5">
    <location>
        <begin position="1"/>
        <end position="113"/>
    </location>
</feature>
<feature type="region of interest" description="Disordered" evidence="5">
    <location>
        <begin position="321"/>
        <end position="390"/>
    </location>
</feature>
<dbReference type="GO" id="GO:0008270">
    <property type="term" value="F:zinc ion binding"/>
    <property type="evidence" value="ECO:0007669"/>
    <property type="project" value="UniProtKB-KW"/>
</dbReference>
<evidence type="ECO:0000313" key="7">
    <source>
        <dbReference type="EMBL" id="OJJ36458.1"/>
    </source>
</evidence>
<dbReference type="Gene3D" id="4.10.1000.10">
    <property type="entry name" value="Zinc finger, CCCH-type"/>
    <property type="match status" value="1"/>
</dbReference>
<feature type="zinc finger region" description="C3H1-type" evidence="4">
    <location>
        <begin position="1116"/>
        <end position="1143"/>
    </location>
</feature>
<gene>
    <name evidence="7" type="ORF">ASPWEDRAFT_407118</name>
</gene>
<dbReference type="GeneID" id="63751238"/>
<keyword evidence="8" id="KW-1185">Reference proteome</keyword>
<evidence type="ECO:0000259" key="6">
    <source>
        <dbReference type="PROSITE" id="PS50103"/>
    </source>
</evidence>
<dbReference type="AlphaFoldDB" id="A0A1L9RNP0"/>
<dbReference type="InterPro" id="IPR000571">
    <property type="entry name" value="Znf_CCCH"/>
</dbReference>
<feature type="compositionally biased region" description="Basic and acidic residues" evidence="5">
    <location>
        <begin position="728"/>
        <end position="751"/>
    </location>
</feature>